<dbReference type="PANTHER" id="PTHR31138:SF1">
    <property type="entry name" value="PDZ DOMAIN-CONTAINING PROTEIN"/>
    <property type="match status" value="1"/>
</dbReference>
<feature type="domain" description="HAM1-like N-terminal" evidence="2">
    <location>
        <begin position="210"/>
        <end position="577"/>
    </location>
</feature>
<feature type="compositionally biased region" description="Low complexity" evidence="1">
    <location>
        <begin position="157"/>
        <end position="176"/>
    </location>
</feature>
<proteinExistence type="predicted"/>
<dbReference type="Pfam" id="PF19343">
    <property type="entry name" value="HAM1_N"/>
    <property type="match status" value="1"/>
</dbReference>
<feature type="region of interest" description="Disordered" evidence="1">
    <location>
        <begin position="595"/>
        <end position="618"/>
    </location>
</feature>
<feature type="region of interest" description="Disordered" evidence="1">
    <location>
        <begin position="715"/>
        <end position="803"/>
    </location>
</feature>
<dbReference type="InterPro" id="IPR045967">
    <property type="entry name" value="HAM1-like_N"/>
</dbReference>
<dbReference type="EMBL" id="JANBPU010000120">
    <property type="protein sequence ID" value="KAJ1916001.1"/>
    <property type="molecule type" value="Genomic_DNA"/>
</dbReference>
<dbReference type="AlphaFoldDB" id="A0A9W7ZTH2"/>
<evidence type="ECO:0000259" key="2">
    <source>
        <dbReference type="Pfam" id="PF19343"/>
    </source>
</evidence>
<evidence type="ECO:0000313" key="4">
    <source>
        <dbReference type="Proteomes" id="UP001150538"/>
    </source>
</evidence>
<feature type="region of interest" description="Disordered" evidence="1">
    <location>
        <begin position="157"/>
        <end position="177"/>
    </location>
</feature>
<sequence>MPVSQAEGVKPRAKPVEERLPRHYMSGTTRDMFEQLVVQGRVPIDYPKNYLSPRERALQRKLSMVKLIHNVKRGILPSTEEITSELNHIDFRGAGRNLQSEDLKQLLKDLESTSDSVVHVLEEKNEDNLMQDVLIDFGLIGKHELEAAGMINTRTSVDSTRSSMESSMSSSMGSKRMSTHEIRDNLMTMIQAVTGSKNFRNSMVDLGGWMGTVLSSLKAERAAVATEGEAAVDAALNRKTVREEMMPLIDSLRTVVLQIQRRPGVAHSIKSLFSTFSHWYAHAEENMTNSLGVADDPEVQNPPHDARESAIKLFTRFAGGKSAEPLADSMKALFDEHRRNVYIQEITHEWKKHLEWVLDLEPSEVASDEFADRTQPIILKTRELITPEEREAFENFRNESSAYLDAVQEDPTMAALSANISNLTSDLTMSKIKDRKERKRRLTEFRHDLVTNIPNLLRHIRYIPLPRIQSVSKDAEFALDNLVIDIEKFVPHRCAINSRTEVYPRATVIHDDNARHSRTGYHSDQFFDIEVHGILCDAKDVAFYFKNRKFIRMAEKGLVDIKVGGKGMDINFTLRRLHKGEKLNYRDLPMEDLPLDIDPNGPRTPAGRLLTGPSRSRSESKYRLHHEFEIVSTSSKIHNLKFHFHDTKRDHTNNILAPILGTTIRRRIAKQVAIQLKPILEQADGVFSRYGVPILKATGKGAVDALVEGDAMGASDTAKNAKAKGKSVAEQVSGDKAGDGQDAVSHAAEEVGDKARAGQNEISHAAEDATADMTDDESATEDATADVADDESVAASGFGDADE</sequence>
<feature type="compositionally biased region" description="Acidic residues" evidence="1">
    <location>
        <begin position="769"/>
        <end position="792"/>
    </location>
</feature>
<comment type="caution">
    <text evidence="3">The sequence shown here is derived from an EMBL/GenBank/DDBJ whole genome shotgun (WGS) entry which is preliminary data.</text>
</comment>
<protein>
    <recommendedName>
        <fullName evidence="2">HAM1-like N-terminal domain-containing protein</fullName>
    </recommendedName>
</protein>
<dbReference type="OrthoDB" id="19394at2759"/>
<dbReference type="PANTHER" id="PTHR31138">
    <property type="entry name" value="CHROMOSOME 19, WHOLE GENOME SHOTGUN SEQUENCE"/>
    <property type="match status" value="1"/>
</dbReference>
<gene>
    <name evidence="3" type="ORF">H4219_004023</name>
</gene>
<organism evidence="3 4">
    <name type="scientific">Mycoemilia scoparia</name>
    <dbReference type="NCBI Taxonomy" id="417184"/>
    <lineage>
        <taxon>Eukaryota</taxon>
        <taxon>Fungi</taxon>
        <taxon>Fungi incertae sedis</taxon>
        <taxon>Zoopagomycota</taxon>
        <taxon>Kickxellomycotina</taxon>
        <taxon>Kickxellomycetes</taxon>
        <taxon>Kickxellales</taxon>
        <taxon>Kickxellaceae</taxon>
        <taxon>Mycoemilia</taxon>
    </lineage>
</organism>
<dbReference type="Proteomes" id="UP001150538">
    <property type="component" value="Unassembled WGS sequence"/>
</dbReference>
<keyword evidence="4" id="KW-1185">Reference proteome</keyword>
<name>A0A9W7ZTH2_9FUNG</name>
<accession>A0A9W7ZTH2</accession>
<reference evidence="3" key="1">
    <citation type="submission" date="2022-07" db="EMBL/GenBank/DDBJ databases">
        <title>Phylogenomic reconstructions and comparative analyses of Kickxellomycotina fungi.</title>
        <authorList>
            <person name="Reynolds N.K."/>
            <person name="Stajich J.E."/>
            <person name="Barry K."/>
            <person name="Grigoriev I.V."/>
            <person name="Crous P."/>
            <person name="Smith M.E."/>
        </authorList>
    </citation>
    <scope>NUCLEOTIDE SEQUENCE</scope>
    <source>
        <strain evidence="3">NBRC 100468</strain>
    </source>
</reference>
<feature type="compositionally biased region" description="Basic and acidic residues" evidence="1">
    <location>
        <begin position="747"/>
        <end position="756"/>
    </location>
</feature>
<evidence type="ECO:0000256" key="1">
    <source>
        <dbReference type="SAM" id="MobiDB-lite"/>
    </source>
</evidence>
<evidence type="ECO:0000313" key="3">
    <source>
        <dbReference type="EMBL" id="KAJ1916001.1"/>
    </source>
</evidence>